<keyword evidence="6" id="KW-0864">Zinc transport</keyword>
<evidence type="ECO:0000259" key="11">
    <source>
        <dbReference type="PROSITE" id="PS50893"/>
    </source>
</evidence>
<dbReference type="InterPro" id="IPR050153">
    <property type="entry name" value="Metal_Ion_Import_ABC"/>
</dbReference>
<sequence>MSHINVEKKLNFVNKLNNVNNRVLKIENLALTYDGKRVLDNINMFIERGDIITILGPNGGGKTSLVKAIAGINKSCTGNIIFADNIKIGYMPQNFSISNLMPITVEYFLLNSSLKRLKKNQSIIAEAIELVGIGNILKNQVLEISAGQTQLLLLARCLIAEPDLIILDEPVSAMDINARAKFYDIINKIAKKRLVSILMTSHDLNSALPSSDYVICINNTIYCQGKPDEIMKNRTLNEIFSSYAAK</sequence>
<keyword evidence="7" id="KW-1278">Translocase</keyword>
<comment type="similarity">
    <text evidence="1">Belongs to the ABC transporter superfamily.</text>
</comment>
<feature type="domain" description="ABC transporter" evidence="11">
    <location>
        <begin position="24"/>
        <end position="243"/>
    </location>
</feature>
<evidence type="ECO:0000256" key="1">
    <source>
        <dbReference type="ARBA" id="ARBA00005417"/>
    </source>
</evidence>
<keyword evidence="9" id="KW-0472">Membrane</keyword>
<evidence type="ECO:0000256" key="4">
    <source>
        <dbReference type="ARBA" id="ARBA00022833"/>
    </source>
</evidence>
<evidence type="ECO:0000256" key="8">
    <source>
        <dbReference type="ARBA" id="ARBA00023065"/>
    </source>
</evidence>
<gene>
    <name evidence="12" type="ORF">COM43_004815</name>
</gene>
<evidence type="ECO:0000256" key="6">
    <source>
        <dbReference type="ARBA" id="ARBA00022906"/>
    </source>
</evidence>
<dbReference type="OrthoDB" id="9780942at2"/>
<dbReference type="InterPro" id="IPR027417">
    <property type="entry name" value="P-loop_NTPase"/>
</dbReference>
<accession>A0A6H2NTB6</accession>
<dbReference type="Pfam" id="PF00005">
    <property type="entry name" value="ABC_tran"/>
    <property type="match status" value="1"/>
</dbReference>
<dbReference type="SMART" id="SM00382">
    <property type="entry name" value="AAA"/>
    <property type="match status" value="1"/>
</dbReference>
<evidence type="ECO:0000256" key="5">
    <source>
        <dbReference type="ARBA" id="ARBA00022840"/>
    </source>
</evidence>
<name>A0A6H2NTB6_WOLPI</name>
<evidence type="ECO:0000256" key="3">
    <source>
        <dbReference type="ARBA" id="ARBA00022741"/>
    </source>
</evidence>
<dbReference type="PANTHER" id="PTHR42734">
    <property type="entry name" value="METAL TRANSPORT SYSTEM ATP-BINDING PROTEIN TM_0124-RELATED"/>
    <property type="match status" value="1"/>
</dbReference>
<comment type="caution">
    <text evidence="12">The sequence shown here is derived from an EMBL/GenBank/DDBJ whole genome shotgun (WGS) entry which is preliminary data.</text>
</comment>
<dbReference type="InterPro" id="IPR003593">
    <property type="entry name" value="AAA+_ATPase"/>
</dbReference>
<dbReference type="GO" id="GO:0006829">
    <property type="term" value="P:zinc ion transport"/>
    <property type="evidence" value="ECO:0007669"/>
    <property type="project" value="UniProtKB-KW"/>
</dbReference>
<comment type="function">
    <text evidence="10">Part of an ABC transporter complex. Transmembrane domains (TMD) form a pore in the inner membrane and the ATP-binding domain (NBD) is responsible for energy generation.</text>
</comment>
<dbReference type="GO" id="GO:0016887">
    <property type="term" value="F:ATP hydrolysis activity"/>
    <property type="evidence" value="ECO:0007669"/>
    <property type="project" value="InterPro"/>
</dbReference>
<protein>
    <submittedName>
        <fullName evidence="12">Metal ABC transporter ATP-binding protein</fullName>
    </submittedName>
</protein>
<dbReference type="PANTHER" id="PTHR42734:SF17">
    <property type="entry name" value="METAL TRANSPORT SYSTEM ATP-BINDING PROTEIN TM_0124-RELATED"/>
    <property type="match status" value="1"/>
</dbReference>
<dbReference type="EMBL" id="NWVK02000270">
    <property type="protein sequence ID" value="TVS84350.1"/>
    <property type="molecule type" value="Genomic_DNA"/>
</dbReference>
<evidence type="ECO:0000256" key="10">
    <source>
        <dbReference type="ARBA" id="ARBA00024725"/>
    </source>
</evidence>
<dbReference type="SUPFAM" id="SSF52540">
    <property type="entry name" value="P-loop containing nucleoside triphosphate hydrolases"/>
    <property type="match status" value="1"/>
</dbReference>
<organism evidence="12">
    <name type="scientific">Wolbachia pipientis</name>
    <dbReference type="NCBI Taxonomy" id="955"/>
    <lineage>
        <taxon>Bacteria</taxon>
        <taxon>Pseudomonadati</taxon>
        <taxon>Pseudomonadota</taxon>
        <taxon>Alphaproteobacteria</taxon>
        <taxon>Rickettsiales</taxon>
        <taxon>Anaplasmataceae</taxon>
        <taxon>Wolbachieae</taxon>
        <taxon>Wolbachia</taxon>
    </lineage>
</organism>
<keyword evidence="5 12" id="KW-0067">ATP-binding</keyword>
<dbReference type="AlphaFoldDB" id="A0A6H2NTB6"/>
<proteinExistence type="inferred from homology"/>
<keyword evidence="4" id="KW-0862">Zinc</keyword>
<evidence type="ECO:0000256" key="7">
    <source>
        <dbReference type="ARBA" id="ARBA00022967"/>
    </source>
</evidence>
<dbReference type="PROSITE" id="PS50893">
    <property type="entry name" value="ABC_TRANSPORTER_2"/>
    <property type="match status" value="1"/>
</dbReference>
<evidence type="ECO:0000313" key="12">
    <source>
        <dbReference type="EMBL" id="TVS84350.1"/>
    </source>
</evidence>
<dbReference type="Proteomes" id="UP000217566">
    <property type="component" value="Unassembled WGS sequence"/>
</dbReference>
<evidence type="ECO:0000256" key="2">
    <source>
        <dbReference type="ARBA" id="ARBA00022448"/>
    </source>
</evidence>
<dbReference type="InterPro" id="IPR003439">
    <property type="entry name" value="ABC_transporter-like_ATP-bd"/>
</dbReference>
<keyword evidence="8" id="KW-0406">Ion transport</keyword>
<evidence type="ECO:0000256" key="9">
    <source>
        <dbReference type="ARBA" id="ARBA00023136"/>
    </source>
</evidence>
<dbReference type="GO" id="GO:0005524">
    <property type="term" value="F:ATP binding"/>
    <property type="evidence" value="ECO:0007669"/>
    <property type="project" value="UniProtKB-KW"/>
</dbReference>
<keyword evidence="3" id="KW-0547">Nucleotide-binding</keyword>
<dbReference type="Gene3D" id="3.40.50.300">
    <property type="entry name" value="P-loop containing nucleotide triphosphate hydrolases"/>
    <property type="match status" value="1"/>
</dbReference>
<reference evidence="12" key="1">
    <citation type="submission" date="2019-07" db="EMBL/GenBank/DDBJ databases">
        <title>Genome assemblies of Wolbachia strains wAlbA and wAlbB in wild caught Aedes albopictus specimens.</title>
        <authorList>
            <person name="Kulkarni A."/>
            <person name="Yu W."/>
            <person name="Xue R.-D."/>
            <person name="Ma Y."/>
            <person name="Xu J."/>
        </authorList>
    </citation>
    <scope>NUCLEOTIDE SEQUENCE</scope>
    <source>
        <strain evidence="12">FL2016</strain>
    </source>
</reference>
<keyword evidence="2" id="KW-0813">Transport</keyword>